<evidence type="ECO:0000256" key="3">
    <source>
        <dbReference type="ARBA" id="ARBA00022692"/>
    </source>
</evidence>
<comment type="subcellular location">
    <subcellularLocation>
        <location evidence="1">Membrane</location>
    </subcellularLocation>
</comment>
<feature type="domain" description="ABC transmembrane type-1" evidence="11">
    <location>
        <begin position="766"/>
        <end position="973"/>
    </location>
</feature>
<keyword evidence="4" id="KW-0547">Nucleotide-binding</keyword>
<organism evidence="12 13">
    <name type="scientific">Aedes albopictus</name>
    <name type="common">Asian tiger mosquito</name>
    <name type="synonym">Stegomyia albopicta</name>
    <dbReference type="NCBI Taxonomy" id="7160"/>
    <lineage>
        <taxon>Eukaryota</taxon>
        <taxon>Metazoa</taxon>
        <taxon>Ecdysozoa</taxon>
        <taxon>Arthropoda</taxon>
        <taxon>Hexapoda</taxon>
        <taxon>Insecta</taxon>
        <taxon>Pterygota</taxon>
        <taxon>Neoptera</taxon>
        <taxon>Endopterygota</taxon>
        <taxon>Diptera</taxon>
        <taxon>Nematocera</taxon>
        <taxon>Culicoidea</taxon>
        <taxon>Culicidae</taxon>
        <taxon>Culicinae</taxon>
        <taxon>Aedini</taxon>
        <taxon>Aedes</taxon>
        <taxon>Stegomyia</taxon>
    </lineage>
</organism>
<evidence type="ECO:0000256" key="6">
    <source>
        <dbReference type="ARBA" id="ARBA00022989"/>
    </source>
</evidence>
<dbReference type="EnsemblMetazoa" id="AALFPA23_021941.R32481">
    <property type="protein sequence ID" value="AALFPA23_021941.P32481"/>
    <property type="gene ID" value="AALFPA23_021941"/>
</dbReference>
<dbReference type="InterPro" id="IPR003593">
    <property type="entry name" value="AAA+_ATPase"/>
</dbReference>
<feature type="compositionally biased region" description="Acidic residues" evidence="8">
    <location>
        <begin position="2420"/>
        <end position="2432"/>
    </location>
</feature>
<feature type="compositionally biased region" description="Acidic residues" evidence="8">
    <location>
        <begin position="1100"/>
        <end position="1111"/>
    </location>
</feature>
<feature type="transmembrane region" description="Helical" evidence="9">
    <location>
        <begin position="2088"/>
        <end position="2109"/>
    </location>
</feature>
<feature type="transmembrane region" description="Helical" evidence="9">
    <location>
        <begin position="238"/>
        <end position="259"/>
    </location>
</feature>
<proteinExistence type="predicted"/>
<reference evidence="13" key="1">
    <citation type="journal article" date="2015" name="Proc. Natl. Acad. Sci. U.S.A.">
        <title>Genome sequence of the Asian Tiger mosquito, Aedes albopictus, reveals insights into its biology, genetics, and evolution.</title>
        <authorList>
            <person name="Chen X.G."/>
            <person name="Jiang X."/>
            <person name="Gu J."/>
            <person name="Xu M."/>
            <person name="Wu Y."/>
            <person name="Deng Y."/>
            <person name="Zhang C."/>
            <person name="Bonizzoni M."/>
            <person name="Dermauw W."/>
            <person name="Vontas J."/>
            <person name="Armbruster P."/>
            <person name="Huang X."/>
            <person name="Yang Y."/>
            <person name="Zhang H."/>
            <person name="He W."/>
            <person name="Peng H."/>
            <person name="Liu Y."/>
            <person name="Wu K."/>
            <person name="Chen J."/>
            <person name="Lirakis M."/>
            <person name="Topalis P."/>
            <person name="Van Leeuwen T."/>
            <person name="Hall A.B."/>
            <person name="Jiang X."/>
            <person name="Thorpe C."/>
            <person name="Mueller R.L."/>
            <person name="Sun C."/>
            <person name="Waterhouse R.M."/>
            <person name="Yan G."/>
            <person name="Tu Z.J."/>
            <person name="Fang X."/>
            <person name="James A.A."/>
        </authorList>
    </citation>
    <scope>NUCLEOTIDE SEQUENCE [LARGE SCALE GENOMIC DNA]</scope>
    <source>
        <strain evidence="13">Foshan</strain>
    </source>
</reference>
<feature type="region of interest" description="Disordered" evidence="8">
    <location>
        <begin position="1088"/>
        <end position="1114"/>
    </location>
</feature>
<evidence type="ECO:0000313" key="12">
    <source>
        <dbReference type="EnsemblMetazoa" id="AALFPA23_021941.P32481"/>
    </source>
</evidence>
<dbReference type="GeneID" id="109622797"/>
<feature type="domain" description="ABC transmembrane type-1" evidence="11">
    <location>
        <begin position="1825"/>
        <end position="2117"/>
    </location>
</feature>
<feature type="domain" description="ABC transporter" evidence="10">
    <location>
        <begin position="1237"/>
        <end position="1472"/>
    </location>
</feature>
<evidence type="ECO:0000256" key="8">
    <source>
        <dbReference type="SAM" id="MobiDB-lite"/>
    </source>
</evidence>
<keyword evidence="2" id="KW-0813">Transport</keyword>
<evidence type="ECO:0000256" key="7">
    <source>
        <dbReference type="ARBA" id="ARBA00023136"/>
    </source>
</evidence>
<feature type="region of interest" description="Disordered" evidence="8">
    <location>
        <begin position="1143"/>
        <end position="1182"/>
    </location>
</feature>
<feature type="transmembrane region" description="Helical" evidence="9">
    <location>
        <begin position="1951"/>
        <end position="1967"/>
    </location>
</feature>
<evidence type="ECO:0000259" key="11">
    <source>
        <dbReference type="PROSITE" id="PS50929"/>
    </source>
</evidence>
<dbReference type="InterPro" id="IPR003439">
    <property type="entry name" value="ABC_transporter-like_ATP-bd"/>
</dbReference>
<dbReference type="SUPFAM" id="SSF52540">
    <property type="entry name" value="P-loop containing nucleoside triphosphate hydrolases"/>
    <property type="match status" value="2"/>
</dbReference>
<protein>
    <submittedName>
        <fullName evidence="12">Uncharacterized protein</fullName>
    </submittedName>
</protein>
<feature type="compositionally biased region" description="Basic residues" evidence="8">
    <location>
        <begin position="1708"/>
        <end position="1727"/>
    </location>
</feature>
<dbReference type="InterPro" id="IPR036640">
    <property type="entry name" value="ABC1_TM_sf"/>
</dbReference>
<feature type="region of interest" description="Disordered" evidence="8">
    <location>
        <begin position="2393"/>
        <end position="2432"/>
    </location>
</feature>
<feature type="compositionally biased region" description="Basic and acidic residues" evidence="8">
    <location>
        <begin position="2396"/>
        <end position="2409"/>
    </location>
</feature>
<feature type="compositionally biased region" description="Basic and acidic residues" evidence="8">
    <location>
        <begin position="648"/>
        <end position="661"/>
    </location>
</feature>
<evidence type="ECO:0000256" key="2">
    <source>
        <dbReference type="ARBA" id="ARBA00022448"/>
    </source>
</evidence>
<dbReference type="CDD" id="cd18602">
    <property type="entry name" value="ABC_6TM_SUR1_D2_like"/>
    <property type="match status" value="1"/>
</dbReference>
<feature type="domain" description="ABC transporter" evidence="10">
    <location>
        <begin position="2157"/>
        <end position="2391"/>
    </location>
</feature>
<feature type="transmembrane region" description="Helical" evidence="9">
    <location>
        <begin position="813"/>
        <end position="832"/>
    </location>
</feature>
<dbReference type="SUPFAM" id="SSF90123">
    <property type="entry name" value="ABC transporter transmembrane region"/>
    <property type="match status" value="2"/>
</dbReference>
<dbReference type="CDD" id="cd03250">
    <property type="entry name" value="ABCC_MRP_domain1"/>
    <property type="match status" value="1"/>
</dbReference>
<feature type="transmembrane region" description="Helical" evidence="9">
    <location>
        <begin position="957"/>
        <end position="977"/>
    </location>
</feature>
<feature type="compositionally biased region" description="Polar residues" evidence="8">
    <location>
        <begin position="1170"/>
        <end position="1182"/>
    </location>
</feature>
<dbReference type="InterPro" id="IPR027417">
    <property type="entry name" value="P-loop_NTPase"/>
</dbReference>
<reference evidence="12" key="2">
    <citation type="submission" date="2025-05" db="UniProtKB">
        <authorList>
            <consortium name="EnsemblMetazoa"/>
        </authorList>
    </citation>
    <scope>IDENTIFICATION</scope>
    <source>
        <strain evidence="12">Foshan</strain>
    </source>
</reference>
<evidence type="ECO:0000256" key="5">
    <source>
        <dbReference type="ARBA" id="ARBA00022840"/>
    </source>
</evidence>
<feature type="transmembrane region" description="Helical" evidence="9">
    <location>
        <begin position="788"/>
        <end position="807"/>
    </location>
</feature>
<keyword evidence="3 9" id="KW-0812">Transmembrane</keyword>
<dbReference type="Proteomes" id="UP000069940">
    <property type="component" value="Unassembled WGS sequence"/>
</dbReference>
<sequence>MICDIAVTGSPPSDGMLGYIVLVGGDSGGGLGPEQMVDICHLNLSSLVVNALALGGILGALIYASWNFAGKRHNLLALHNLRLTLVLASILVGICEVAQHSVIIHHLGQLDAAEPLNGVADGGGRGGSAQRPPNDGAGGLEGLQDGLLEAEWNNDAHQHEDLNYGVSMETAVMGLCSGCLGIVSIAVGAVFIRMVELKDECGLLYIIMAVQGAQCIVKWCQFEYIYGVTNSVTALSSSLTLGSSLVLAALAIADGITLYRERNSSGRRHISSIMSKDTATAPTAAAAGKGYKSSSVPFLSRITFWWITPLLWRGFVEPLELENLGKLPEGDTARFHYDQFLSIYQRFKASTHALWRCYVLNCWRMFLAGGVFKLLGDLCALVGPLCISNIVDYIAKPVTSSSSSPAVMTAGGRGTAGNGVIPKDDSSLPAKFNLGNQSLLTDGTVASAVMLGVEKVQLGPLTWSELLANGWFVAVVVLVASLAQGTFSQASTHIMDMEGIKLKNALQGLVYRKTLLLSTSCFHSEGGHEPRKASDQKTDDENVASNTNKGEIDETTGGTVAQVPPNCAPHPVASNIDSTPHRRITTGTDVNLPDCDVDAKDSNSRSSSSSRSIGNASAPETDVFTATPSVLPPESTLLPSHHHRNHRQEKQCTTEKSKPKIKHEIPDAIDDAAADDQQQFDSGSGASQQYRPSRALALRMRIRDLFVGCLQRPVDAVASEAANQKQEQPEQDDDRTRGKKPGKGAATDNRHRQGRGNGDGGNSAATDAGTITNLMSDDAFNVMAFVKIAHYVWAIPLKIGVVMYLLYRLLGVSTIIGSFVCIVTMTPLQFVIGKFMSANSKKTSECTDERLRRINEVLLGIKLIKLSAWEGVFREKIAKARRKELKHLDWDSCYWTMMMLLTHISSVLITFVTVAVFIHLEHDGTTSANNDDDTPHGGRIEFTAARLFASLALFNQLTVPLFIFPITIPIILSAVVSTGRLEVFLRRPEVRTTVVARRRASPGRPSSSLSRDEVSRGNGGRRKLSQREEPLDKVTVIHDREDNADADADRFLKDMVLEEEDEEDTKWEQEGALHFECFDLPECATIQPDNTPNVQNECSESSEWESEIEQDEQLRGTELRTPAGAGAVSTGTPSSFIYAGVSSTNRLEPKHENSQTITGDADDNSEMNRRVNSQTKVPRTSNNNQLFTCARLRENRLRRKSHHRQLVANNGPRYEPVSVNDDDIDDEEQASRCAQVVTVRDGRFQWGCNNDQSENSQNSASVLQINRLDIPKGKLTIVVGRSGSGKSSLLAALLREINHLSGEVIWSQYSTIAYVPQRPWLLNANVRENILFGEPFRPKRYNRVLRACALKPDIELMPDGDMSEIGERGIKLSGGQRQRIAIARALYSPASVVIMDNPLSSLDNEVAKYVFDHGIRRMLTRQKRTVVMVTQMLPLVYSADNIIAMEIFAVEATGTLSEIENNYSHILRKWNAIIAKEQQSKETQLSPGRTARERWKLFKNVSRISFLRSHATEEYYEPPDAPLLYRPSAMQRHSSGSSSLFGSRFHTHDLPLPIDECCHGENVRLRRHYSKRYRSSGGGGGGESNRVVRGFSDGVAAVAMAEKSQSAERDALGNNIVRSRSLQTKRDISSPNRIVDGRLLPACSANPSHRSPTELDHPSPLDSASAAVVATGDKPGFERFRYSSDTCEDLHKFGFRQFLRRMSTIGRAGRHRRRSREGSVHRQRRRILSSSVISPAKENDADLGRSPLQPNQPLQGMHNPLKRLFSNVSRYSEETDEDSWEEYNNGEQVSNRLIYDEERKYGKIPARMYWLYLKSCGMDIVTTFFLSALAQQGLRVYTDFWLQSWTERTQQQQQLQSYDTNRVDPTDDVEYNFRVYAVLSVICILLSAVCFPAGQKAGSNARRRLHQQLIAAVLKNPIHFFQTVPLGRIMNRLSIDVSVVDKKIAATSQKLLQFILLCLCAVLINSVVTPYFILLTIPICGIYYVVQKFYRCSSRELQRIESITYSPIISHFSETIDGVTTIRAYQQESRFTETLFRRMEANNVAQVILNCSNRWLGIALDYLGAIIVFVAILSALITASLSPESTSSSLIGLAINYALLVPIYLNWVVKLAAEMEMYIGAVERIQFYIDSSQERTRERNKRKYKPVPISWPQKGDIVFENVSLRYESQKENVITNLNLTIPAGQRIGICGRTGSGKSSLALALFGVLDIVGGRILIDDVDIGTIHSDELRCRLSIIPQDAMLFGGTLRENLDPRGHFSDLDLWNSLEMAQLKDIVVALPDGLDTRIGEESSTFSAGQRQLFCLARSVLRGSVCLVLDEATSSLDTETEKLILDAAGKAFKGRTVLTIAHRLHSLFDYDRVIVLEHGRIIEDGCPRVLRRKLDSKFATMLKASSTEQHHKQSVESELRQKQQQQHKTSVCEEEQCDEGETSV</sequence>
<dbReference type="PROSITE" id="PS50893">
    <property type="entry name" value="ABC_TRANSPORTER_2"/>
    <property type="match status" value="2"/>
</dbReference>
<evidence type="ECO:0000256" key="4">
    <source>
        <dbReference type="ARBA" id="ARBA00022741"/>
    </source>
</evidence>
<dbReference type="PROSITE" id="PS00211">
    <property type="entry name" value="ABC_TRANSPORTER_1"/>
    <property type="match status" value="2"/>
</dbReference>
<dbReference type="InterPro" id="IPR017871">
    <property type="entry name" value="ABC_transporter-like_CS"/>
</dbReference>
<dbReference type="Gene3D" id="3.40.50.300">
    <property type="entry name" value="P-loop containing nucleotide triphosphate hydrolases"/>
    <property type="match status" value="2"/>
</dbReference>
<feature type="transmembrane region" description="Helical" evidence="9">
    <location>
        <begin position="1809"/>
        <end position="1830"/>
    </location>
</feature>
<keyword evidence="5" id="KW-0067">ATP-binding</keyword>
<evidence type="ECO:0000256" key="1">
    <source>
        <dbReference type="ARBA" id="ARBA00004370"/>
    </source>
</evidence>
<feature type="compositionally biased region" description="Basic and acidic residues" evidence="8">
    <location>
        <begin position="525"/>
        <end position="540"/>
    </location>
</feature>
<feature type="region of interest" description="Disordered" evidence="8">
    <location>
        <begin position="996"/>
        <end position="1032"/>
    </location>
</feature>
<feature type="region of interest" description="Disordered" evidence="8">
    <location>
        <begin position="1707"/>
        <end position="1759"/>
    </location>
</feature>
<feature type="transmembrane region" description="Helical" evidence="9">
    <location>
        <begin position="892"/>
        <end position="920"/>
    </location>
</feature>
<dbReference type="InterPro" id="IPR011527">
    <property type="entry name" value="ABC1_TM_dom"/>
</dbReference>
<evidence type="ECO:0000313" key="13">
    <source>
        <dbReference type="Proteomes" id="UP000069940"/>
    </source>
</evidence>
<dbReference type="SMART" id="SM00382">
    <property type="entry name" value="AAA"/>
    <property type="match status" value="2"/>
</dbReference>
<dbReference type="RefSeq" id="XP_062706755.1">
    <property type="nucleotide sequence ID" value="XM_062850771.1"/>
</dbReference>
<feature type="transmembrane region" description="Helical" evidence="9">
    <location>
        <begin position="1873"/>
        <end position="1894"/>
    </location>
</feature>
<dbReference type="PANTHER" id="PTHR24223:SF461">
    <property type="entry name" value="ATP-BINDING CASSETTE SUB-FAMILY C MEMBER SUR"/>
    <property type="match status" value="1"/>
</dbReference>
<dbReference type="Pfam" id="PF00664">
    <property type="entry name" value="ABC_membrane"/>
    <property type="match status" value="2"/>
</dbReference>
<evidence type="ECO:0000256" key="9">
    <source>
        <dbReference type="SAM" id="Phobius"/>
    </source>
</evidence>
<feature type="region of interest" description="Disordered" evidence="8">
    <location>
        <begin position="719"/>
        <end position="765"/>
    </location>
</feature>
<feature type="transmembrane region" description="Helical" evidence="9">
    <location>
        <begin position="47"/>
        <end position="69"/>
    </location>
</feature>
<dbReference type="PANTHER" id="PTHR24223">
    <property type="entry name" value="ATP-BINDING CASSETTE SUB-FAMILY C"/>
    <property type="match status" value="1"/>
</dbReference>
<name>A0ABM1ZV38_AEDAL</name>
<keyword evidence="13" id="KW-1185">Reference proteome</keyword>
<accession>A0ABM1ZV38</accession>
<feature type="transmembrane region" description="Helical" evidence="9">
    <location>
        <begin position="81"/>
        <end position="104"/>
    </location>
</feature>
<feature type="region of interest" description="Disordered" evidence="8">
    <location>
        <begin position="523"/>
        <end position="661"/>
    </location>
</feature>
<keyword evidence="6 9" id="KW-1133">Transmembrane helix</keyword>
<dbReference type="InterPro" id="IPR050173">
    <property type="entry name" value="ABC_transporter_C-like"/>
</dbReference>
<dbReference type="Gene3D" id="1.20.1560.10">
    <property type="entry name" value="ABC transporter type 1, transmembrane domain"/>
    <property type="match status" value="3"/>
</dbReference>
<feature type="transmembrane region" description="Helical" evidence="9">
    <location>
        <begin position="2062"/>
        <end position="2082"/>
    </location>
</feature>
<feature type="transmembrane region" description="Helical" evidence="9">
    <location>
        <begin position="171"/>
        <end position="191"/>
    </location>
</feature>
<dbReference type="CDD" id="cd03244">
    <property type="entry name" value="ABCC_MRP_domain2"/>
    <property type="match status" value="1"/>
</dbReference>
<evidence type="ECO:0000259" key="10">
    <source>
        <dbReference type="PROSITE" id="PS50893"/>
    </source>
</evidence>
<dbReference type="PROSITE" id="PS50929">
    <property type="entry name" value="ABC_TM1F"/>
    <property type="match status" value="2"/>
</dbReference>
<dbReference type="Pfam" id="PF00005">
    <property type="entry name" value="ABC_tran"/>
    <property type="match status" value="2"/>
</dbReference>
<keyword evidence="7 9" id="KW-0472">Membrane</keyword>